<reference evidence="1" key="1">
    <citation type="submission" date="2023-03" db="EMBL/GenBank/DDBJ databases">
        <title>Massive genome expansion in bonnet fungi (Mycena s.s.) driven by repeated elements and novel gene families across ecological guilds.</title>
        <authorList>
            <consortium name="Lawrence Berkeley National Laboratory"/>
            <person name="Harder C.B."/>
            <person name="Miyauchi S."/>
            <person name="Viragh M."/>
            <person name="Kuo A."/>
            <person name="Thoen E."/>
            <person name="Andreopoulos B."/>
            <person name="Lu D."/>
            <person name="Skrede I."/>
            <person name="Drula E."/>
            <person name="Henrissat B."/>
            <person name="Morin E."/>
            <person name="Kohler A."/>
            <person name="Barry K."/>
            <person name="LaButti K."/>
            <person name="Morin E."/>
            <person name="Salamov A."/>
            <person name="Lipzen A."/>
            <person name="Mereny Z."/>
            <person name="Hegedus B."/>
            <person name="Baldrian P."/>
            <person name="Stursova M."/>
            <person name="Weitz H."/>
            <person name="Taylor A."/>
            <person name="Grigoriev I.V."/>
            <person name="Nagy L.G."/>
            <person name="Martin F."/>
            <person name="Kauserud H."/>
        </authorList>
    </citation>
    <scope>NUCLEOTIDE SEQUENCE</scope>
    <source>
        <strain evidence="1">CBHHK182m</strain>
    </source>
</reference>
<dbReference type="Proteomes" id="UP001215598">
    <property type="component" value="Unassembled WGS sequence"/>
</dbReference>
<dbReference type="AlphaFoldDB" id="A0AAD7J809"/>
<proteinExistence type="predicted"/>
<gene>
    <name evidence="1" type="ORF">B0H16DRAFT_1720616</name>
</gene>
<dbReference type="Gene3D" id="3.80.10.10">
    <property type="entry name" value="Ribonuclease Inhibitor"/>
    <property type="match status" value="1"/>
</dbReference>
<name>A0AAD7J809_9AGAR</name>
<dbReference type="PANTHER" id="PTHR38926">
    <property type="entry name" value="F-BOX DOMAIN CONTAINING PROTEIN, EXPRESSED"/>
    <property type="match status" value="1"/>
</dbReference>
<accession>A0AAD7J809</accession>
<dbReference type="PANTHER" id="PTHR38926:SF5">
    <property type="entry name" value="F-BOX AND LEUCINE-RICH REPEAT PROTEIN 6"/>
    <property type="match status" value="1"/>
</dbReference>
<comment type="caution">
    <text evidence="1">The sequence shown here is derived from an EMBL/GenBank/DDBJ whole genome shotgun (WGS) entry which is preliminary data.</text>
</comment>
<protein>
    <recommendedName>
        <fullName evidence="3">F-box domain-containing protein</fullName>
    </recommendedName>
</protein>
<dbReference type="EMBL" id="JARKIB010000040">
    <property type="protein sequence ID" value="KAJ7759208.1"/>
    <property type="molecule type" value="Genomic_DNA"/>
</dbReference>
<dbReference type="InterPro" id="IPR032675">
    <property type="entry name" value="LRR_dom_sf"/>
</dbReference>
<sequence length="495" mass="54272">MHPVLLLDDVLRQIFDFCPTACLPAAARSCRSWADPALDGVWKNMGSLVPLLNLIPGLICVDGVYAVRSGDSPDLEVFNSYAFRIKHITQRHDTRIHPQLLSLLCAPGNPMLNRLTSTRLSSTHAHCAPAALSLSPNLRQLDLDFGFKNRGRDGSGDYVENLLRVASGLEHVRLRGLADQTLDNAISHMTNLRSLTLRTGTFLTAETLVAISTFPRLVKLDIEAAHLDVDALHEAWSSSAVRFQAIKNLHIRAQATLIELFLKTIPLASLHTLRIEATTPSGSSPVCWSRIFDLIGTNGSQTLHDLTIEQHLDDIDLDTIPTTSSGTHTQQIESVIQNNRITFDIIRRLAGLHHLRILTINTTYIPNLCDQDIEALVTWWPHLEHLDLGSLHSSECHPSLGSPRATLGCLRAFASSMPQLHTLFLPLDLGVVPSLPPVIGSSGLSRATFSSSAPPPDPTALACYLSALFPRLIEVEGTDHDGAEWSKVQQAIRSL</sequence>
<evidence type="ECO:0000313" key="2">
    <source>
        <dbReference type="Proteomes" id="UP001215598"/>
    </source>
</evidence>
<evidence type="ECO:0000313" key="1">
    <source>
        <dbReference type="EMBL" id="KAJ7759208.1"/>
    </source>
</evidence>
<dbReference type="SUPFAM" id="SSF52047">
    <property type="entry name" value="RNI-like"/>
    <property type="match status" value="1"/>
</dbReference>
<organism evidence="1 2">
    <name type="scientific">Mycena metata</name>
    <dbReference type="NCBI Taxonomy" id="1033252"/>
    <lineage>
        <taxon>Eukaryota</taxon>
        <taxon>Fungi</taxon>
        <taxon>Dikarya</taxon>
        <taxon>Basidiomycota</taxon>
        <taxon>Agaricomycotina</taxon>
        <taxon>Agaricomycetes</taxon>
        <taxon>Agaricomycetidae</taxon>
        <taxon>Agaricales</taxon>
        <taxon>Marasmiineae</taxon>
        <taxon>Mycenaceae</taxon>
        <taxon>Mycena</taxon>
    </lineage>
</organism>
<keyword evidence="2" id="KW-1185">Reference proteome</keyword>
<evidence type="ECO:0008006" key="3">
    <source>
        <dbReference type="Google" id="ProtNLM"/>
    </source>
</evidence>